<dbReference type="PANTHER" id="PTHR43761:SF1">
    <property type="entry name" value="D-ISOMER SPECIFIC 2-HYDROXYACID DEHYDROGENASE CATALYTIC DOMAIN-CONTAINING PROTEIN-RELATED"/>
    <property type="match status" value="1"/>
</dbReference>
<dbReference type="InterPro" id="IPR029753">
    <property type="entry name" value="D-isomer_DH_CS"/>
</dbReference>
<evidence type="ECO:0000313" key="8">
    <source>
        <dbReference type="Proteomes" id="UP001501321"/>
    </source>
</evidence>
<evidence type="ECO:0000259" key="5">
    <source>
        <dbReference type="Pfam" id="PF00389"/>
    </source>
</evidence>
<dbReference type="SUPFAM" id="SSF51735">
    <property type="entry name" value="NAD(P)-binding Rossmann-fold domains"/>
    <property type="match status" value="1"/>
</dbReference>
<name>A0ABP8QB85_9GAMM</name>
<dbReference type="EMBL" id="BAABFC010000012">
    <property type="protein sequence ID" value="GAA4499728.1"/>
    <property type="molecule type" value="Genomic_DNA"/>
</dbReference>
<evidence type="ECO:0000256" key="2">
    <source>
        <dbReference type="ARBA" id="ARBA00023002"/>
    </source>
</evidence>
<comment type="similarity">
    <text evidence="1 4">Belongs to the D-isomer specific 2-hydroxyacid dehydrogenase family.</text>
</comment>
<comment type="caution">
    <text evidence="7">The sequence shown here is derived from an EMBL/GenBank/DDBJ whole genome shotgun (WGS) entry which is preliminary data.</text>
</comment>
<evidence type="ECO:0000256" key="4">
    <source>
        <dbReference type="RuleBase" id="RU003719"/>
    </source>
</evidence>
<evidence type="ECO:0000256" key="1">
    <source>
        <dbReference type="ARBA" id="ARBA00005854"/>
    </source>
</evidence>
<organism evidence="7 8">
    <name type="scientific">Pseudaeromonas paramecii</name>
    <dbReference type="NCBI Taxonomy" id="2138166"/>
    <lineage>
        <taxon>Bacteria</taxon>
        <taxon>Pseudomonadati</taxon>
        <taxon>Pseudomonadota</taxon>
        <taxon>Gammaproteobacteria</taxon>
        <taxon>Aeromonadales</taxon>
        <taxon>Aeromonadaceae</taxon>
        <taxon>Pseudaeromonas</taxon>
    </lineage>
</organism>
<keyword evidence="8" id="KW-1185">Reference proteome</keyword>
<dbReference type="PROSITE" id="PS00670">
    <property type="entry name" value="D_2_HYDROXYACID_DH_2"/>
    <property type="match status" value="1"/>
</dbReference>
<dbReference type="InterPro" id="IPR050418">
    <property type="entry name" value="D-iso_2-hydroxyacid_DH_PdxB"/>
</dbReference>
<proteinExistence type="inferred from homology"/>
<reference evidence="8" key="1">
    <citation type="journal article" date="2019" name="Int. J. Syst. Evol. Microbiol.">
        <title>The Global Catalogue of Microorganisms (GCM) 10K type strain sequencing project: providing services to taxonomists for standard genome sequencing and annotation.</title>
        <authorList>
            <consortium name="The Broad Institute Genomics Platform"/>
            <consortium name="The Broad Institute Genome Sequencing Center for Infectious Disease"/>
            <person name="Wu L."/>
            <person name="Ma J."/>
        </authorList>
    </citation>
    <scope>NUCLEOTIDE SEQUENCE [LARGE SCALE GENOMIC DNA]</scope>
    <source>
        <strain evidence="8">JCM 32226</strain>
    </source>
</reference>
<keyword evidence="3" id="KW-0520">NAD</keyword>
<dbReference type="RefSeq" id="WP_345012673.1">
    <property type="nucleotide sequence ID" value="NZ_BAABFC010000012.1"/>
</dbReference>
<dbReference type="Proteomes" id="UP001501321">
    <property type="component" value="Unassembled WGS sequence"/>
</dbReference>
<gene>
    <name evidence="7" type="ORF">GCM10023095_20370</name>
</gene>
<protein>
    <submittedName>
        <fullName evidence="7">D-2-hydroxyacid dehydrogenase</fullName>
    </submittedName>
</protein>
<dbReference type="PANTHER" id="PTHR43761">
    <property type="entry name" value="D-ISOMER SPECIFIC 2-HYDROXYACID DEHYDROGENASE FAMILY PROTEIN (AFU_ORTHOLOGUE AFUA_1G13630)"/>
    <property type="match status" value="1"/>
</dbReference>
<keyword evidence="2 4" id="KW-0560">Oxidoreductase</keyword>
<dbReference type="InterPro" id="IPR036291">
    <property type="entry name" value="NAD(P)-bd_dom_sf"/>
</dbReference>
<dbReference type="Pfam" id="PF02826">
    <property type="entry name" value="2-Hacid_dh_C"/>
    <property type="match status" value="1"/>
</dbReference>
<dbReference type="CDD" id="cd12162">
    <property type="entry name" value="2-Hacid_dh_4"/>
    <property type="match status" value="1"/>
</dbReference>
<dbReference type="SUPFAM" id="SSF52283">
    <property type="entry name" value="Formate/glycerate dehydrogenase catalytic domain-like"/>
    <property type="match status" value="1"/>
</dbReference>
<dbReference type="Gene3D" id="3.40.50.720">
    <property type="entry name" value="NAD(P)-binding Rossmann-like Domain"/>
    <property type="match status" value="2"/>
</dbReference>
<evidence type="ECO:0000313" key="7">
    <source>
        <dbReference type="EMBL" id="GAA4499728.1"/>
    </source>
</evidence>
<dbReference type="Pfam" id="PF00389">
    <property type="entry name" value="2-Hacid_dh"/>
    <property type="match status" value="1"/>
</dbReference>
<feature type="domain" description="D-isomer specific 2-hydroxyacid dehydrogenase NAD-binding" evidence="6">
    <location>
        <begin position="108"/>
        <end position="288"/>
    </location>
</feature>
<evidence type="ECO:0000256" key="3">
    <source>
        <dbReference type="ARBA" id="ARBA00023027"/>
    </source>
</evidence>
<dbReference type="PROSITE" id="PS00671">
    <property type="entry name" value="D_2_HYDROXYACID_DH_3"/>
    <property type="match status" value="1"/>
</dbReference>
<sequence length="319" mass="34287">MTTRIVFLDRQSLPSHIRLRRPTFPHDWQDYPRTPPDEVVARLQGAQLAITNKVRLGAEQLAQLPDLRLIAVAATGTDHIDLTACRDRGIAVCNIQQYAVHSVAEHTLGLMLALARNLVPYQQDLLAGAWQASPQFCYLGHHPIHDLAGKTLGIIGGGSLGQAVAKLARAIGMQVLLAGRKGQAAGEGRTAFDEVLRQADVLSLHCPLTNETRGLIGATELGQMKDTAWLINTARGGIVDESALLEALNNGRLAGAACDVASQEPPPADSPLMQALRGGKLLLTPHVAWASDEAMQTLADQLIDNLEAFMAGEPLRRVD</sequence>
<evidence type="ECO:0000259" key="6">
    <source>
        <dbReference type="Pfam" id="PF02826"/>
    </source>
</evidence>
<accession>A0ABP8QB85</accession>
<dbReference type="InterPro" id="IPR006140">
    <property type="entry name" value="D-isomer_DH_NAD-bd"/>
</dbReference>
<feature type="domain" description="D-isomer specific 2-hydroxyacid dehydrogenase catalytic" evidence="5">
    <location>
        <begin position="34"/>
        <end position="317"/>
    </location>
</feature>
<dbReference type="InterPro" id="IPR006139">
    <property type="entry name" value="D-isomer_2_OHA_DH_cat_dom"/>
</dbReference>